<dbReference type="PROSITE" id="PS00108">
    <property type="entry name" value="PROTEIN_KINASE_ST"/>
    <property type="match status" value="1"/>
</dbReference>
<feature type="compositionally biased region" description="Basic and acidic residues" evidence="6">
    <location>
        <begin position="282"/>
        <end position="297"/>
    </location>
</feature>
<keyword evidence="1" id="KW-0723">Serine/threonine-protein kinase</keyword>
<organism evidence="10">
    <name type="scientific">bioreactor metagenome</name>
    <dbReference type="NCBI Taxonomy" id="1076179"/>
    <lineage>
        <taxon>unclassified sequences</taxon>
        <taxon>metagenomes</taxon>
        <taxon>ecological metagenomes</taxon>
    </lineage>
</organism>
<keyword evidence="5" id="KW-0067">ATP-binding</keyword>
<dbReference type="CDD" id="cd06577">
    <property type="entry name" value="PASTA_pknB"/>
    <property type="match status" value="3"/>
</dbReference>
<evidence type="ECO:0000256" key="3">
    <source>
        <dbReference type="ARBA" id="ARBA00022741"/>
    </source>
</evidence>
<accession>A0A645A0A3</accession>
<dbReference type="EMBL" id="VSSQ01011294">
    <property type="protein sequence ID" value="MPM46477.1"/>
    <property type="molecule type" value="Genomic_DNA"/>
</dbReference>
<feature type="region of interest" description="Disordered" evidence="6">
    <location>
        <begin position="310"/>
        <end position="352"/>
    </location>
</feature>
<evidence type="ECO:0000256" key="2">
    <source>
        <dbReference type="ARBA" id="ARBA00022679"/>
    </source>
</evidence>
<dbReference type="InterPro" id="IPR000719">
    <property type="entry name" value="Prot_kinase_dom"/>
</dbReference>
<dbReference type="InterPro" id="IPR011009">
    <property type="entry name" value="Kinase-like_dom_sf"/>
</dbReference>
<feature type="transmembrane region" description="Helical" evidence="7">
    <location>
        <begin position="358"/>
        <end position="379"/>
    </location>
</feature>
<evidence type="ECO:0000259" key="9">
    <source>
        <dbReference type="PROSITE" id="PS51178"/>
    </source>
</evidence>
<feature type="domain" description="PASTA" evidence="9">
    <location>
        <begin position="452"/>
        <end position="523"/>
    </location>
</feature>
<keyword evidence="3" id="KW-0547">Nucleotide-binding</keyword>
<keyword evidence="7" id="KW-1133">Transmembrane helix</keyword>
<dbReference type="SMART" id="SM00220">
    <property type="entry name" value="S_TKc"/>
    <property type="match status" value="1"/>
</dbReference>
<evidence type="ECO:0000259" key="8">
    <source>
        <dbReference type="PROSITE" id="PS50011"/>
    </source>
</evidence>
<proteinExistence type="predicted"/>
<dbReference type="GO" id="GO:0004674">
    <property type="term" value="F:protein serine/threonine kinase activity"/>
    <property type="evidence" value="ECO:0007669"/>
    <property type="project" value="UniProtKB-KW"/>
</dbReference>
<feature type="compositionally biased region" description="Basic and acidic residues" evidence="6">
    <location>
        <begin position="313"/>
        <end position="352"/>
    </location>
</feature>
<dbReference type="Gene3D" id="3.30.10.20">
    <property type="match status" value="3"/>
</dbReference>
<dbReference type="SUPFAM" id="SSF56112">
    <property type="entry name" value="Protein kinase-like (PK-like)"/>
    <property type="match status" value="1"/>
</dbReference>
<gene>
    <name evidence="10" type="primary">prkC_8</name>
    <name evidence="10" type="ORF">SDC9_93180</name>
</gene>
<keyword evidence="7" id="KW-0472">Membrane</keyword>
<dbReference type="GO" id="GO:0005524">
    <property type="term" value="F:ATP binding"/>
    <property type="evidence" value="ECO:0007669"/>
    <property type="project" value="UniProtKB-KW"/>
</dbReference>
<keyword evidence="7" id="KW-0812">Transmembrane</keyword>
<evidence type="ECO:0000256" key="5">
    <source>
        <dbReference type="ARBA" id="ARBA00022840"/>
    </source>
</evidence>
<dbReference type="PROSITE" id="PS00107">
    <property type="entry name" value="PROTEIN_KINASE_ATP"/>
    <property type="match status" value="1"/>
</dbReference>
<dbReference type="PROSITE" id="PS50011">
    <property type="entry name" value="PROTEIN_KINASE_DOM"/>
    <property type="match status" value="1"/>
</dbReference>
<dbReference type="PANTHER" id="PTHR43289:SF34">
    <property type="entry name" value="SERINE_THREONINE-PROTEIN KINASE YBDM-RELATED"/>
    <property type="match status" value="1"/>
</dbReference>
<evidence type="ECO:0000256" key="6">
    <source>
        <dbReference type="SAM" id="MobiDB-lite"/>
    </source>
</evidence>
<dbReference type="NCBIfam" id="NF033483">
    <property type="entry name" value="PknB_PASTA_kin"/>
    <property type="match status" value="1"/>
</dbReference>
<dbReference type="FunFam" id="1.10.510.10:FF:000021">
    <property type="entry name" value="Serine/threonine protein kinase"/>
    <property type="match status" value="1"/>
</dbReference>
<feature type="domain" description="PASTA" evidence="9">
    <location>
        <begin position="384"/>
        <end position="451"/>
    </location>
</feature>
<evidence type="ECO:0000313" key="10">
    <source>
        <dbReference type="EMBL" id="MPM46477.1"/>
    </source>
</evidence>
<dbReference type="Gene3D" id="1.10.510.10">
    <property type="entry name" value="Transferase(Phosphotransferase) domain 1"/>
    <property type="match status" value="1"/>
</dbReference>
<dbReference type="InterPro" id="IPR017441">
    <property type="entry name" value="Protein_kinase_ATP_BS"/>
</dbReference>
<sequence>MVDSYIGKMLDSRYEILERIGTGGMAVVYKAKCHRLNRLVAVKILKSDLAQDEEFRRRFHAESKAVAMLSHPNIVSVYDVSQSADVEYIVMELIDGITLKQYMEKREKLDWRESLHFITQIMRGLSHAHSRGIVHRDIKPQNIMVLRDGSVKVADFGIACLENSAQTLTQEALGSVHYISPEQARGDRTDARSDIYSSGVVLYEMLTCRLPFEGDSAVSVAIQHLSSIPLAPREIDAGIPEPLELICMKAMAPDRDRRYDSAEAMIFDLDAFRKNPGVDLDINPKDLRPEEPDEPTRPLRTGAVVAAAAQHHAARELSRERETGREYGRGRDRKYNSDYDRDPPRKSEGELSPHKRTALIAGVVVVALVAVFFVARAVFGSMDAGDKYTVPNVLGLTVDEANALPEVNGIFTINVISRVYDDAPVDVILKQDPSENMTKKTNLVIDVTVSAGERTDTMPDGLIGKNIQVAKVEMKTLIADLKLDIQTVEESSDDVVADAIIRTEPEAGATLKKDDTVILYVSTGPEKIPVDVLPLTALPVDKAKELARSLGLEVEVKEVESNEAVGMVVAQDPAGNTKANKGDTIILSVSKGPAGTSSPSGNLVLQPATFSLPQDGRETVHMVVLLDGQSQFDGNVNCSAGTTTVDLYGTGTGTVQVYYDGTLFETRTVSFDA</sequence>
<evidence type="ECO:0000256" key="4">
    <source>
        <dbReference type="ARBA" id="ARBA00022777"/>
    </source>
</evidence>
<dbReference type="Pfam" id="PF00069">
    <property type="entry name" value="Pkinase"/>
    <property type="match status" value="1"/>
</dbReference>
<feature type="domain" description="PASTA" evidence="9">
    <location>
        <begin position="524"/>
        <end position="591"/>
    </location>
</feature>
<keyword evidence="4 10" id="KW-0418">Kinase</keyword>
<dbReference type="PANTHER" id="PTHR43289">
    <property type="entry name" value="MITOGEN-ACTIVATED PROTEIN KINASE KINASE KINASE 20-RELATED"/>
    <property type="match status" value="1"/>
</dbReference>
<protein>
    <submittedName>
        <fullName evidence="10">Serine/threonine-protein kinase PrkC</fullName>
        <ecNumber evidence="10">2.7.11.1</ecNumber>
    </submittedName>
</protein>
<name>A0A645A0A3_9ZZZZ</name>
<dbReference type="Gene3D" id="3.30.200.20">
    <property type="entry name" value="Phosphorylase Kinase, domain 1"/>
    <property type="match status" value="1"/>
</dbReference>
<keyword evidence="2 10" id="KW-0808">Transferase</keyword>
<dbReference type="FunFam" id="3.30.200.20:FF:000035">
    <property type="entry name" value="Serine/threonine protein kinase Stk1"/>
    <property type="match status" value="1"/>
</dbReference>
<dbReference type="CDD" id="cd14014">
    <property type="entry name" value="STKc_PknB_like"/>
    <property type="match status" value="1"/>
</dbReference>
<dbReference type="Pfam" id="PF03793">
    <property type="entry name" value="PASTA"/>
    <property type="match status" value="2"/>
</dbReference>
<evidence type="ECO:0000256" key="1">
    <source>
        <dbReference type="ARBA" id="ARBA00022527"/>
    </source>
</evidence>
<dbReference type="InterPro" id="IPR008271">
    <property type="entry name" value="Ser/Thr_kinase_AS"/>
</dbReference>
<evidence type="ECO:0000256" key="7">
    <source>
        <dbReference type="SAM" id="Phobius"/>
    </source>
</evidence>
<dbReference type="AlphaFoldDB" id="A0A645A0A3"/>
<feature type="domain" description="Protein kinase" evidence="8">
    <location>
        <begin position="14"/>
        <end position="273"/>
    </location>
</feature>
<dbReference type="PROSITE" id="PS51178">
    <property type="entry name" value="PASTA"/>
    <property type="match status" value="3"/>
</dbReference>
<dbReference type="InterPro" id="IPR005543">
    <property type="entry name" value="PASTA_dom"/>
</dbReference>
<dbReference type="SMART" id="SM00740">
    <property type="entry name" value="PASTA"/>
    <property type="match status" value="3"/>
</dbReference>
<dbReference type="EC" id="2.7.11.1" evidence="10"/>
<comment type="caution">
    <text evidence="10">The sequence shown here is derived from an EMBL/GenBank/DDBJ whole genome shotgun (WGS) entry which is preliminary data.</text>
</comment>
<reference evidence="10" key="1">
    <citation type="submission" date="2019-08" db="EMBL/GenBank/DDBJ databases">
        <authorList>
            <person name="Kucharzyk K."/>
            <person name="Murdoch R.W."/>
            <person name="Higgins S."/>
            <person name="Loffler F."/>
        </authorList>
    </citation>
    <scope>NUCLEOTIDE SEQUENCE</scope>
</reference>
<feature type="region of interest" description="Disordered" evidence="6">
    <location>
        <begin position="280"/>
        <end position="299"/>
    </location>
</feature>